<gene>
    <name evidence="5" type="ORF">EVJ58_g9682</name>
</gene>
<dbReference type="Pfam" id="PF05199">
    <property type="entry name" value="GMC_oxred_C"/>
    <property type="match status" value="1"/>
</dbReference>
<dbReference type="AlphaFoldDB" id="A0A4Y9XSK5"/>
<feature type="region of interest" description="Disordered" evidence="3">
    <location>
        <begin position="555"/>
        <end position="574"/>
    </location>
</feature>
<dbReference type="EMBL" id="SEKV01000882">
    <property type="protein sequence ID" value="TFY53025.1"/>
    <property type="molecule type" value="Genomic_DNA"/>
</dbReference>
<reference evidence="5 6" key="1">
    <citation type="submission" date="2019-01" db="EMBL/GenBank/DDBJ databases">
        <title>Genome sequencing of the rare red list fungi Fomitopsis rosea.</title>
        <authorList>
            <person name="Buettner E."/>
            <person name="Kellner H."/>
        </authorList>
    </citation>
    <scope>NUCLEOTIDE SEQUENCE [LARGE SCALE GENOMIC DNA]</scope>
    <source>
        <strain evidence="5 6">DSM 105464</strain>
    </source>
</reference>
<dbReference type="InterPro" id="IPR000172">
    <property type="entry name" value="GMC_OxRdtase_N"/>
</dbReference>
<protein>
    <recommendedName>
        <fullName evidence="4">Glucose-methanol-choline oxidoreductase N-terminal domain-containing protein</fullName>
    </recommendedName>
</protein>
<comment type="caution">
    <text evidence="5">The sequence shown here is derived from an EMBL/GenBank/DDBJ whole genome shotgun (WGS) entry which is preliminary data.</text>
</comment>
<dbReference type="SUPFAM" id="SSF51905">
    <property type="entry name" value="FAD/NAD(P)-binding domain"/>
    <property type="match status" value="1"/>
</dbReference>
<evidence type="ECO:0000313" key="6">
    <source>
        <dbReference type="Proteomes" id="UP000298390"/>
    </source>
</evidence>
<dbReference type="GO" id="GO:0016614">
    <property type="term" value="F:oxidoreductase activity, acting on CH-OH group of donors"/>
    <property type="evidence" value="ECO:0007669"/>
    <property type="project" value="InterPro"/>
</dbReference>
<dbReference type="GO" id="GO:0050660">
    <property type="term" value="F:flavin adenine dinucleotide binding"/>
    <property type="evidence" value="ECO:0007669"/>
    <property type="project" value="InterPro"/>
</dbReference>
<organism evidence="5 6">
    <name type="scientific">Rhodofomes roseus</name>
    <dbReference type="NCBI Taxonomy" id="34475"/>
    <lineage>
        <taxon>Eukaryota</taxon>
        <taxon>Fungi</taxon>
        <taxon>Dikarya</taxon>
        <taxon>Basidiomycota</taxon>
        <taxon>Agaricomycotina</taxon>
        <taxon>Agaricomycetes</taxon>
        <taxon>Polyporales</taxon>
        <taxon>Rhodofomes</taxon>
    </lineage>
</organism>
<dbReference type="Pfam" id="PF00732">
    <property type="entry name" value="GMC_oxred_N"/>
    <property type="match status" value="1"/>
</dbReference>
<name>A0A4Y9XSK5_9APHY</name>
<dbReference type="PROSITE" id="PS00624">
    <property type="entry name" value="GMC_OXRED_2"/>
    <property type="match status" value="1"/>
</dbReference>
<dbReference type="PANTHER" id="PTHR11552:SF219">
    <property type="entry name" value="GLUCOSE-METHANOL-CHOLINE OXIDOREDUCTASE N-TERMINAL DOMAIN-CONTAINING PROTEIN"/>
    <property type="match status" value="1"/>
</dbReference>
<evidence type="ECO:0000256" key="3">
    <source>
        <dbReference type="SAM" id="MobiDB-lite"/>
    </source>
</evidence>
<dbReference type="Gene3D" id="3.30.560.10">
    <property type="entry name" value="Glucose Oxidase, domain 3"/>
    <property type="match status" value="1"/>
</dbReference>
<dbReference type="PANTHER" id="PTHR11552">
    <property type="entry name" value="GLUCOSE-METHANOL-CHOLINE GMC OXIDOREDUCTASE"/>
    <property type="match status" value="1"/>
</dbReference>
<comment type="similarity">
    <text evidence="2">Belongs to the GMC oxidoreductase family.</text>
</comment>
<dbReference type="Proteomes" id="UP000298390">
    <property type="component" value="Unassembled WGS sequence"/>
</dbReference>
<evidence type="ECO:0000256" key="2">
    <source>
        <dbReference type="ARBA" id="ARBA00010790"/>
    </source>
</evidence>
<proteinExistence type="inferred from homology"/>
<feature type="domain" description="Glucose-methanol-choline oxidoreductase N-terminal" evidence="4">
    <location>
        <begin position="140"/>
        <end position="154"/>
    </location>
</feature>
<dbReference type="InterPro" id="IPR007867">
    <property type="entry name" value="GMC_OxRtase_C"/>
</dbReference>
<evidence type="ECO:0000259" key="4">
    <source>
        <dbReference type="PROSITE" id="PS00624"/>
    </source>
</evidence>
<sequence>MVPLCLAPETFILIAWQVLWKYALSKVTTMNVRGDAVRKIGFRDIIDMHSPFEPSTGFNKMQYTVDSTGRRHSAFRAYLPAEVVRGRPNLHVCINVVATKVEFSEGSDGTISAEGVELESLDRSLKRIITARREIVLSCGALRTPQLLLLSGIGPISHLREKGIRVVRDTPGVGQHLQDHVIIQTTYNCPLSDSLYAMVKQPTTFLRETYNYLRHGAGWFLCTLAEVEIFGLSSVINSDGNPAMLSEEQRNPYNPANLPDFCVLVAPIGDPSIPGVDTTKGVLSINAGLMLSKSFGNVRLRSTDPRVEPLCDMQYLTAPEDRAALRAALRVTNAIARQLREEGYEIDPVRVPDVSSDAAIDEYIDKYIDTMYHYTSTCRMAPEDDVRPGVVDDELRVHGIRKLRVADGSVIPNVPAAHPQALVYALAEKCADMMRMSAEPTGWTCDGDAQSRFYAMINASLSRFNLLRWTNERARYVTQHAVVSSGAMQTTQLRVMSEQQNKQYSSVRSKPVGQRTLGESWVALPARTRIQISLAVTGIALAGIYLSDQLERVLPPPADKKPLSEGAAKDVPPP</sequence>
<comment type="cofactor">
    <cofactor evidence="1">
        <name>FAD</name>
        <dbReference type="ChEBI" id="CHEBI:57692"/>
    </cofactor>
</comment>
<dbReference type="SUPFAM" id="SSF54373">
    <property type="entry name" value="FAD-linked reductases, C-terminal domain"/>
    <property type="match status" value="1"/>
</dbReference>
<dbReference type="InterPro" id="IPR036188">
    <property type="entry name" value="FAD/NAD-bd_sf"/>
</dbReference>
<evidence type="ECO:0000256" key="1">
    <source>
        <dbReference type="ARBA" id="ARBA00001974"/>
    </source>
</evidence>
<accession>A0A4Y9XSK5</accession>
<evidence type="ECO:0000313" key="5">
    <source>
        <dbReference type="EMBL" id="TFY53025.1"/>
    </source>
</evidence>
<dbReference type="Gene3D" id="3.50.50.60">
    <property type="entry name" value="FAD/NAD(P)-binding domain"/>
    <property type="match status" value="1"/>
</dbReference>
<dbReference type="InterPro" id="IPR012132">
    <property type="entry name" value="GMC_OxRdtase"/>
</dbReference>
<dbReference type="STRING" id="34475.A0A4Y9XSK5"/>